<comment type="caution">
    <text evidence="2">The sequence shown here is derived from an EMBL/GenBank/DDBJ whole genome shotgun (WGS) entry which is preliminary data.</text>
</comment>
<dbReference type="AlphaFoldDB" id="A0AB34KFR5"/>
<dbReference type="EMBL" id="JAAQHG020000047">
    <property type="protein sequence ID" value="KAL1582626.1"/>
    <property type="molecule type" value="Genomic_DNA"/>
</dbReference>
<feature type="compositionally biased region" description="Low complexity" evidence="1">
    <location>
        <begin position="74"/>
        <end position="86"/>
    </location>
</feature>
<dbReference type="GeneID" id="96009954"/>
<accession>A0AB34KFR5</accession>
<evidence type="ECO:0000313" key="2">
    <source>
        <dbReference type="EMBL" id="KAL1582626.1"/>
    </source>
</evidence>
<proteinExistence type="predicted"/>
<dbReference type="Proteomes" id="UP000803884">
    <property type="component" value="Unassembled WGS sequence"/>
</dbReference>
<evidence type="ECO:0000256" key="1">
    <source>
        <dbReference type="SAM" id="MobiDB-lite"/>
    </source>
</evidence>
<organism evidence="2 3">
    <name type="scientific">Cladosporium halotolerans</name>
    <dbReference type="NCBI Taxonomy" id="1052096"/>
    <lineage>
        <taxon>Eukaryota</taxon>
        <taxon>Fungi</taxon>
        <taxon>Dikarya</taxon>
        <taxon>Ascomycota</taxon>
        <taxon>Pezizomycotina</taxon>
        <taxon>Dothideomycetes</taxon>
        <taxon>Dothideomycetidae</taxon>
        <taxon>Cladosporiales</taxon>
        <taxon>Cladosporiaceae</taxon>
        <taxon>Cladosporium</taxon>
    </lineage>
</organism>
<sequence>MASSEVDGLIVKLLALAEDLGAQRKAEIVSVVGKLSLAADRERAAAINEINRLRERAAERGGSYEPPRYIDSDAPAPRRAQAPTTRGNGRIHEVRSQPSNLDYGPDHVLRTNKQPPPPTAPRAPIDHRNPLAQPTFPAIRSATFAPPRAQAARAPQSATEGPVVGFEHFNQDRFRALQAPPQANDEDEDPMSKLETLSINTQSATSANTEPVRPRVKLPGVPAVARPLYNPSNQPKHKTGQLPPPSSKKRKAAPDASEIMGATKKAKTSAVQAAPAMSKQQTSATSQALVVAPSHVALLPQLSGGSSNEYQSSCIACPGNHGKPACMECISQKKQGCDGEAACNHCKSKSKCMYILCDVFRCDDETCTLLHSCQYEIPAKGSGVVRRNVVGHTVKESALTRAERRQIRRIRESVAKFVAQPNIKVEVTD</sequence>
<keyword evidence="3" id="KW-1185">Reference proteome</keyword>
<feature type="region of interest" description="Disordered" evidence="1">
    <location>
        <begin position="201"/>
        <end position="278"/>
    </location>
</feature>
<reference evidence="2 3" key="1">
    <citation type="journal article" date="2020" name="Microbiol. Resour. Announc.">
        <title>Draft Genome Sequence of a Cladosporium Species Isolated from the Mesophotic Ascidian Didemnum maculosum.</title>
        <authorList>
            <person name="Gioti A."/>
            <person name="Siaperas R."/>
            <person name="Nikolaivits E."/>
            <person name="Le Goff G."/>
            <person name="Ouazzani J."/>
            <person name="Kotoulas G."/>
            <person name="Topakas E."/>
        </authorList>
    </citation>
    <scope>NUCLEOTIDE SEQUENCE [LARGE SCALE GENOMIC DNA]</scope>
    <source>
        <strain evidence="2 3">TM138-S3</strain>
    </source>
</reference>
<dbReference type="RefSeq" id="XP_069225733.1">
    <property type="nucleotide sequence ID" value="XM_069377116.1"/>
</dbReference>
<evidence type="ECO:0000313" key="3">
    <source>
        <dbReference type="Proteomes" id="UP000803884"/>
    </source>
</evidence>
<feature type="region of interest" description="Disordered" evidence="1">
    <location>
        <begin position="58"/>
        <end position="104"/>
    </location>
</feature>
<gene>
    <name evidence="2" type="ORF">WHR41_08512</name>
</gene>
<name>A0AB34KFR5_9PEZI</name>
<protein>
    <submittedName>
        <fullName evidence="2">Uncharacterized protein</fullName>
    </submittedName>
</protein>